<protein>
    <submittedName>
        <fullName evidence="8">Uncharacterized protein</fullName>
    </submittedName>
</protein>
<keyword evidence="6" id="KW-0496">Mitochondrion</keyword>
<dbReference type="InterPro" id="IPR039993">
    <property type="entry name" value="NDUFB10"/>
</dbReference>
<dbReference type="GO" id="GO:0005743">
    <property type="term" value="C:mitochondrial inner membrane"/>
    <property type="evidence" value="ECO:0007669"/>
    <property type="project" value="UniProtKB-SubCell"/>
</dbReference>
<evidence type="ECO:0000256" key="2">
    <source>
        <dbReference type="ARBA" id="ARBA00022448"/>
    </source>
</evidence>
<dbReference type="PANTHER" id="PTHR13094:SF1">
    <property type="entry name" value="NADH DEHYDROGENASE [UBIQUINONE] 1 BETA SUBCOMPLEX SUBUNIT 10"/>
    <property type="match status" value="1"/>
</dbReference>
<feature type="non-terminal residue" evidence="8">
    <location>
        <position position="1"/>
    </location>
</feature>
<accession>A0AAD4L7K7</accession>
<evidence type="ECO:0000313" key="9">
    <source>
        <dbReference type="Proteomes" id="UP001201163"/>
    </source>
</evidence>
<dbReference type="PANTHER" id="PTHR13094">
    <property type="entry name" value="NADH-UBIQUINONE OXIDOREDUCTASE PDSW SUBUNIT"/>
    <property type="match status" value="1"/>
</dbReference>
<organism evidence="8 9">
    <name type="scientific">Lactarius akahatsu</name>
    <dbReference type="NCBI Taxonomy" id="416441"/>
    <lineage>
        <taxon>Eukaryota</taxon>
        <taxon>Fungi</taxon>
        <taxon>Dikarya</taxon>
        <taxon>Basidiomycota</taxon>
        <taxon>Agaricomycotina</taxon>
        <taxon>Agaricomycetes</taxon>
        <taxon>Russulales</taxon>
        <taxon>Russulaceae</taxon>
        <taxon>Lactarius</taxon>
    </lineage>
</organism>
<evidence type="ECO:0000313" key="8">
    <source>
        <dbReference type="EMBL" id="KAH8983220.1"/>
    </source>
</evidence>
<evidence type="ECO:0000256" key="3">
    <source>
        <dbReference type="ARBA" id="ARBA00022660"/>
    </source>
</evidence>
<keyword evidence="7" id="KW-0472">Membrane</keyword>
<keyword evidence="4" id="KW-0999">Mitochondrion inner membrane</keyword>
<keyword evidence="2" id="KW-0813">Transport</keyword>
<keyword evidence="9" id="KW-1185">Reference proteome</keyword>
<gene>
    <name evidence="8" type="ORF">EDB92DRAFT_1804005</name>
</gene>
<comment type="caution">
    <text evidence="8">The sequence shown here is derived from an EMBL/GenBank/DDBJ whole genome shotgun (WGS) entry which is preliminary data.</text>
</comment>
<evidence type="ECO:0000256" key="1">
    <source>
        <dbReference type="ARBA" id="ARBA00004443"/>
    </source>
</evidence>
<reference evidence="8" key="1">
    <citation type="submission" date="2022-01" db="EMBL/GenBank/DDBJ databases">
        <title>Comparative genomics reveals a dynamic genome evolution in the ectomycorrhizal milk-cap (Lactarius) mushrooms.</title>
        <authorList>
            <consortium name="DOE Joint Genome Institute"/>
            <person name="Lebreton A."/>
            <person name="Tang N."/>
            <person name="Kuo A."/>
            <person name="LaButti K."/>
            <person name="Drula E."/>
            <person name="Barry K."/>
            <person name="Clum A."/>
            <person name="Lipzen A."/>
            <person name="Mousain D."/>
            <person name="Ng V."/>
            <person name="Wang R."/>
            <person name="Wang X."/>
            <person name="Dai Y."/>
            <person name="Henrissat B."/>
            <person name="Grigoriev I.V."/>
            <person name="Guerin-Laguette A."/>
            <person name="Yu F."/>
            <person name="Martin F.M."/>
        </authorList>
    </citation>
    <scope>NUCLEOTIDE SEQUENCE</scope>
    <source>
        <strain evidence="8">QP</strain>
    </source>
</reference>
<evidence type="ECO:0000256" key="5">
    <source>
        <dbReference type="ARBA" id="ARBA00022982"/>
    </source>
</evidence>
<proteinExistence type="predicted"/>
<name>A0AAD4L7K7_9AGAM</name>
<dbReference type="AlphaFoldDB" id="A0AAD4L7K7"/>
<dbReference type="Proteomes" id="UP001201163">
    <property type="component" value="Unassembled WGS sequence"/>
</dbReference>
<keyword evidence="5" id="KW-0249">Electron transport</keyword>
<evidence type="ECO:0000256" key="7">
    <source>
        <dbReference type="ARBA" id="ARBA00023136"/>
    </source>
</evidence>
<dbReference type="EMBL" id="JAKELL010000091">
    <property type="protein sequence ID" value="KAH8983220.1"/>
    <property type="molecule type" value="Genomic_DNA"/>
</dbReference>
<sequence length="89" mass="10280">ILSSARIAARDAHVRESWVRAMEARIVRDQLQSCYRAEGVNHYESCRELSEKYCHTPQGEPGRFLNSAYLGLRVDNWPIQVKGYKQVDV</sequence>
<evidence type="ECO:0000256" key="4">
    <source>
        <dbReference type="ARBA" id="ARBA00022792"/>
    </source>
</evidence>
<keyword evidence="3" id="KW-0679">Respiratory chain</keyword>
<comment type="subcellular location">
    <subcellularLocation>
        <location evidence="1">Mitochondrion inner membrane</location>
        <topology evidence="1">Peripheral membrane protein</topology>
        <orientation evidence="1">Matrix side</orientation>
    </subcellularLocation>
</comment>
<evidence type="ECO:0000256" key="6">
    <source>
        <dbReference type="ARBA" id="ARBA00023128"/>
    </source>
</evidence>